<dbReference type="RefSeq" id="WP_256532356.1">
    <property type="nucleotide sequence ID" value="NZ_CP101824.1"/>
</dbReference>
<gene>
    <name evidence="1" type="ORF">ACFOUR_18570</name>
</gene>
<accession>A0ABD5NTG0</accession>
<sequence>MKRIFCVLALVAVAIAMAMGSAAGDVAAQTDGNVTTVDDDPRLDDVPDDAVSFDDATHVTSWRFEDGRAHLTITTDISRDVTISDALAGAGVAGATRVPQREYEVPRGTHRVSVPVETVRGANAVSVSTDSGTVRLSTAMESDDAEDPFSYFGGGSGVLSGVALSILMSGGAAGWVLWREETGVIRA</sequence>
<dbReference type="AlphaFoldDB" id="A0ABD5NTG0"/>
<dbReference type="InterPro" id="IPR058376">
    <property type="entry name" value="DUF8063"/>
</dbReference>
<proteinExistence type="predicted"/>
<dbReference type="Pfam" id="PF26259">
    <property type="entry name" value="DUF8063"/>
    <property type="match status" value="1"/>
</dbReference>
<name>A0ABD5NTG0_9EURY</name>
<reference evidence="1 2" key="1">
    <citation type="journal article" date="2019" name="Int. J. Syst. Evol. Microbiol.">
        <title>The Global Catalogue of Microorganisms (GCM) 10K type strain sequencing project: providing services to taxonomists for standard genome sequencing and annotation.</title>
        <authorList>
            <consortium name="The Broad Institute Genomics Platform"/>
            <consortium name="The Broad Institute Genome Sequencing Center for Infectious Disease"/>
            <person name="Wu L."/>
            <person name="Ma J."/>
        </authorList>
    </citation>
    <scope>NUCLEOTIDE SEQUENCE [LARGE SCALE GENOMIC DNA]</scope>
    <source>
        <strain evidence="1 2">IBRC-M 10256</strain>
    </source>
</reference>
<dbReference type="EMBL" id="JBHSAQ010000019">
    <property type="protein sequence ID" value="MFC3960361.1"/>
    <property type="molecule type" value="Genomic_DNA"/>
</dbReference>
<comment type="caution">
    <text evidence="1">The sequence shown here is derived from an EMBL/GenBank/DDBJ whole genome shotgun (WGS) entry which is preliminary data.</text>
</comment>
<dbReference type="GeneID" id="73901433"/>
<dbReference type="Proteomes" id="UP001595846">
    <property type="component" value="Unassembled WGS sequence"/>
</dbReference>
<keyword evidence="2" id="KW-1185">Reference proteome</keyword>
<evidence type="ECO:0000313" key="2">
    <source>
        <dbReference type="Proteomes" id="UP001595846"/>
    </source>
</evidence>
<evidence type="ECO:0000313" key="1">
    <source>
        <dbReference type="EMBL" id="MFC3960361.1"/>
    </source>
</evidence>
<organism evidence="1 2">
    <name type="scientific">Halovivax cerinus</name>
    <dbReference type="NCBI Taxonomy" id="1487865"/>
    <lineage>
        <taxon>Archaea</taxon>
        <taxon>Methanobacteriati</taxon>
        <taxon>Methanobacteriota</taxon>
        <taxon>Stenosarchaea group</taxon>
        <taxon>Halobacteria</taxon>
        <taxon>Halobacteriales</taxon>
        <taxon>Natrialbaceae</taxon>
        <taxon>Halovivax</taxon>
    </lineage>
</organism>
<protein>
    <submittedName>
        <fullName evidence="1">Uncharacterized protein</fullName>
    </submittedName>
</protein>